<dbReference type="Proteomes" id="UP000469346">
    <property type="component" value="Unassembled WGS sequence"/>
</dbReference>
<dbReference type="InterPro" id="IPR001296">
    <property type="entry name" value="Glyco_trans_1"/>
</dbReference>
<evidence type="ECO:0000256" key="1">
    <source>
        <dbReference type="ARBA" id="ARBA00022679"/>
    </source>
</evidence>
<dbReference type="Pfam" id="PF13439">
    <property type="entry name" value="Glyco_transf_4"/>
    <property type="match status" value="1"/>
</dbReference>
<dbReference type="SUPFAM" id="SSF53756">
    <property type="entry name" value="UDP-Glycosyltransferase/glycogen phosphorylase"/>
    <property type="match status" value="1"/>
</dbReference>
<reference evidence="4 5" key="1">
    <citation type="submission" date="2020-02" db="EMBL/GenBank/DDBJ databases">
        <title>Comparative genomics of sulfur disproportionating microorganisms.</title>
        <authorList>
            <person name="Ward L.M."/>
            <person name="Bertran E."/>
            <person name="Johnston D.T."/>
        </authorList>
    </citation>
    <scope>NUCLEOTIDE SEQUENCE [LARGE SCALE GENOMIC DNA]</scope>
    <source>
        <strain evidence="4 5">DSM 100025</strain>
    </source>
</reference>
<dbReference type="EMBL" id="JAAGRR010000046">
    <property type="protein sequence ID" value="NDY42300.1"/>
    <property type="molecule type" value="Genomic_DNA"/>
</dbReference>
<keyword evidence="5" id="KW-1185">Reference proteome</keyword>
<evidence type="ECO:0000259" key="3">
    <source>
        <dbReference type="Pfam" id="PF13439"/>
    </source>
</evidence>
<sequence length="344" mass="38051">MKLWLPTLRTGSGADVFVERLAPALMRLGVDVEVSWFDHLFEQAPFLLSRVAPPKNTDIVLANSWNAFAFKRPGIPLVVVEHHCVLDPALRPYKNLAQHIYHTALIRRFEAASFRAADRVVAVSEYTASSLRQAFGLGGVLAIPLWLPTERFTPREDVSADHSARTEERPFRLLFVGNLIRRKGADLLAPIMAELGDDFQLRFTAGLRSSNKGTWPKNMVPLGRLSEAELLREYRGCDALLFPTRFEGFGYVALEAMACGKPVVASDNTAIPELVVDGATGILCPTGDVGAFVEACRRLAVDRDLCRAMGERGRVRAVSEFSEERNATRYLAVLKEVLAGRDDG</sequence>
<feature type="domain" description="Glycosyl transferase family 1" evidence="2">
    <location>
        <begin position="167"/>
        <end position="314"/>
    </location>
</feature>
<keyword evidence="1 4" id="KW-0808">Transferase</keyword>
<dbReference type="GO" id="GO:0009103">
    <property type="term" value="P:lipopolysaccharide biosynthetic process"/>
    <property type="evidence" value="ECO:0007669"/>
    <property type="project" value="TreeGrafter"/>
</dbReference>
<dbReference type="PANTHER" id="PTHR46401:SF2">
    <property type="entry name" value="GLYCOSYLTRANSFERASE WBBK-RELATED"/>
    <property type="match status" value="1"/>
</dbReference>
<evidence type="ECO:0000259" key="2">
    <source>
        <dbReference type="Pfam" id="PF00534"/>
    </source>
</evidence>
<protein>
    <submittedName>
        <fullName evidence="4">Glycosyltransferase family 4 protein</fullName>
    </submittedName>
</protein>
<feature type="domain" description="Glycosyltransferase subfamily 4-like N-terminal" evidence="3">
    <location>
        <begin position="46"/>
        <end position="138"/>
    </location>
</feature>
<dbReference type="Pfam" id="PF00534">
    <property type="entry name" value="Glycos_transf_1"/>
    <property type="match status" value="1"/>
</dbReference>
<dbReference type="PANTHER" id="PTHR46401">
    <property type="entry name" value="GLYCOSYLTRANSFERASE WBBK-RELATED"/>
    <property type="match status" value="1"/>
</dbReference>
<organism evidence="4 5">
    <name type="scientific">Dissulfurirhabdus thermomarina</name>
    <dbReference type="NCBI Taxonomy" id="1765737"/>
    <lineage>
        <taxon>Bacteria</taxon>
        <taxon>Deltaproteobacteria</taxon>
        <taxon>Dissulfurirhabdaceae</taxon>
        <taxon>Dissulfurirhabdus</taxon>
    </lineage>
</organism>
<comment type="caution">
    <text evidence="4">The sequence shown here is derived from an EMBL/GenBank/DDBJ whole genome shotgun (WGS) entry which is preliminary data.</text>
</comment>
<dbReference type="InterPro" id="IPR028098">
    <property type="entry name" value="Glyco_trans_4-like_N"/>
</dbReference>
<dbReference type="AlphaFoldDB" id="A0A6N9TPC7"/>
<evidence type="ECO:0000313" key="4">
    <source>
        <dbReference type="EMBL" id="NDY42300.1"/>
    </source>
</evidence>
<dbReference type="CDD" id="cd03801">
    <property type="entry name" value="GT4_PimA-like"/>
    <property type="match status" value="1"/>
</dbReference>
<name>A0A6N9TPC7_DISTH</name>
<gene>
    <name evidence="4" type="ORF">G3N55_05520</name>
</gene>
<proteinExistence type="predicted"/>
<dbReference type="GO" id="GO:0016757">
    <property type="term" value="F:glycosyltransferase activity"/>
    <property type="evidence" value="ECO:0007669"/>
    <property type="project" value="InterPro"/>
</dbReference>
<dbReference type="RefSeq" id="WP_163298444.1">
    <property type="nucleotide sequence ID" value="NZ_JAAGRR010000046.1"/>
</dbReference>
<dbReference type="Gene3D" id="3.40.50.2000">
    <property type="entry name" value="Glycogen Phosphorylase B"/>
    <property type="match status" value="2"/>
</dbReference>
<evidence type="ECO:0000313" key="5">
    <source>
        <dbReference type="Proteomes" id="UP000469346"/>
    </source>
</evidence>
<accession>A0A6N9TPC7</accession>